<evidence type="ECO:0000313" key="1">
    <source>
        <dbReference type="EMBL" id="WAR11598.1"/>
    </source>
</evidence>
<dbReference type="Proteomes" id="UP001164746">
    <property type="component" value="Chromosome 8"/>
</dbReference>
<keyword evidence="2" id="KW-1185">Reference proteome</keyword>
<gene>
    <name evidence="1" type="ORF">MAR_025778</name>
</gene>
<name>A0ABY7ENP0_MYAAR</name>
<evidence type="ECO:0000313" key="2">
    <source>
        <dbReference type="Proteomes" id="UP001164746"/>
    </source>
</evidence>
<proteinExistence type="predicted"/>
<accession>A0ABY7ENP0</accession>
<reference evidence="1" key="1">
    <citation type="submission" date="2022-11" db="EMBL/GenBank/DDBJ databases">
        <title>Centuries of genome instability and evolution in soft-shell clam transmissible cancer (bioRxiv).</title>
        <authorList>
            <person name="Hart S.F.M."/>
            <person name="Yonemitsu M.A."/>
            <person name="Giersch R.M."/>
            <person name="Beal B.F."/>
            <person name="Arriagada G."/>
            <person name="Davis B.W."/>
            <person name="Ostrander E.A."/>
            <person name="Goff S.P."/>
            <person name="Metzger M.J."/>
        </authorList>
    </citation>
    <scope>NUCLEOTIDE SEQUENCE</scope>
    <source>
        <strain evidence="1">MELC-2E11</strain>
        <tissue evidence="1">Siphon/mantle</tissue>
    </source>
</reference>
<organism evidence="1 2">
    <name type="scientific">Mya arenaria</name>
    <name type="common">Soft-shell clam</name>
    <dbReference type="NCBI Taxonomy" id="6604"/>
    <lineage>
        <taxon>Eukaryota</taxon>
        <taxon>Metazoa</taxon>
        <taxon>Spiralia</taxon>
        <taxon>Lophotrochozoa</taxon>
        <taxon>Mollusca</taxon>
        <taxon>Bivalvia</taxon>
        <taxon>Autobranchia</taxon>
        <taxon>Heteroconchia</taxon>
        <taxon>Euheterodonta</taxon>
        <taxon>Imparidentia</taxon>
        <taxon>Neoheterodontei</taxon>
        <taxon>Myida</taxon>
        <taxon>Myoidea</taxon>
        <taxon>Myidae</taxon>
        <taxon>Mya</taxon>
    </lineage>
</organism>
<sequence length="163" mass="18982">MRRPSTRLPRGLYDEGMRRIEGRIEKKDTWYRKSLPHGLKLSITLRHQAYGDNYPSLFYNFRVTPNTIFLIIYEVCDAIKAEFAAESIQFPTIPEEWTAITENALDGKHVAVTCPWNTGSVYINFKAIFSIVFMALVDSDYKFHQRCKYLQSIRAEGRFGESE</sequence>
<protein>
    <submittedName>
        <fullName evidence="1">Uncharacterized protein</fullName>
    </submittedName>
</protein>
<dbReference type="EMBL" id="CP111019">
    <property type="protein sequence ID" value="WAR11598.1"/>
    <property type="molecule type" value="Genomic_DNA"/>
</dbReference>